<dbReference type="Proteomes" id="UP000828390">
    <property type="component" value="Unassembled WGS sequence"/>
</dbReference>
<dbReference type="EMBL" id="JAIWYP010000006">
    <property type="protein sequence ID" value="KAH3807643.1"/>
    <property type="molecule type" value="Genomic_DNA"/>
</dbReference>
<evidence type="ECO:0000313" key="1">
    <source>
        <dbReference type="EMBL" id="KAH3807643.1"/>
    </source>
</evidence>
<reference evidence="1" key="1">
    <citation type="journal article" date="2019" name="bioRxiv">
        <title>The Genome of the Zebra Mussel, Dreissena polymorpha: A Resource for Invasive Species Research.</title>
        <authorList>
            <person name="McCartney M.A."/>
            <person name="Auch B."/>
            <person name="Kono T."/>
            <person name="Mallez S."/>
            <person name="Zhang Y."/>
            <person name="Obille A."/>
            <person name="Becker A."/>
            <person name="Abrahante J.E."/>
            <person name="Garbe J."/>
            <person name="Badalamenti J.P."/>
            <person name="Herman A."/>
            <person name="Mangelson H."/>
            <person name="Liachko I."/>
            <person name="Sullivan S."/>
            <person name="Sone E.D."/>
            <person name="Koren S."/>
            <person name="Silverstein K.A.T."/>
            <person name="Beckman K.B."/>
            <person name="Gohl D.M."/>
        </authorList>
    </citation>
    <scope>NUCLEOTIDE SEQUENCE</scope>
    <source>
        <strain evidence="1">Duluth1</strain>
        <tissue evidence="1">Whole animal</tissue>
    </source>
</reference>
<accession>A0A9D4G2T9</accession>
<comment type="caution">
    <text evidence="1">The sequence shown here is derived from an EMBL/GenBank/DDBJ whole genome shotgun (WGS) entry which is preliminary data.</text>
</comment>
<protein>
    <submittedName>
        <fullName evidence="1">Uncharacterized protein</fullName>
    </submittedName>
</protein>
<organism evidence="1 2">
    <name type="scientific">Dreissena polymorpha</name>
    <name type="common">Zebra mussel</name>
    <name type="synonym">Mytilus polymorpha</name>
    <dbReference type="NCBI Taxonomy" id="45954"/>
    <lineage>
        <taxon>Eukaryota</taxon>
        <taxon>Metazoa</taxon>
        <taxon>Spiralia</taxon>
        <taxon>Lophotrochozoa</taxon>
        <taxon>Mollusca</taxon>
        <taxon>Bivalvia</taxon>
        <taxon>Autobranchia</taxon>
        <taxon>Heteroconchia</taxon>
        <taxon>Euheterodonta</taxon>
        <taxon>Imparidentia</taxon>
        <taxon>Neoheterodontei</taxon>
        <taxon>Myida</taxon>
        <taxon>Dreissenoidea</taxon>
        <taxon>Dreissenidae</taxon>
        <taxon>Dreissena</taxon>
    </lineage>
</organism>
<evidence type="ECO:0000313" key="2">
    <source>
        <dbReference type="Proteomes" id="UP000828390"/>
    </source>
</evidence>
<gene>
    <name evidence="1" type="ORF">DPMN_135991</name>
</gene>
<name>A0A9D4G2T9_DREPO</name>
<proteinExistence type="predicted"/>
<reference evidence="1" key="2">
    <citation type="submission" date="2020-11" db="EMBL/GenBank/DDBJ databases">
        <authorList>
            <person name="McCartney M.A."/>
            <person name="Auch B."/>
            <person name="Kono T."/>
            <person name="Mallez S."/>
            <person name="Becker A."/>
            <person name="Gohl D.M."/>
            <person name="Silverstein K.A.T."/>
            <person name="Koren S."/>
            <person name="Bechman K.B."/>
            <person name="Herman A."/>
            <person name="Abrahante J.E."/>
            <person name="Garbe J."/>
        </authorList>
    </citation>
    <scope>NUCLEOTIDE SEQUENCE</scope>
    <source>
        <strain evidence="1">Duluth1</strain>
        <tissue evidence="1">Whole animal</tissue>
    </source>
</reference>
<keyword evidence="2" id="KW-1185">Reference proteome</keyword>
<sequence>MKCLPELGSAKFKAMTKEQESSPPLLPFYTTLPYTLALRVPNGFSKIVHIGKFLQRSGHYRAAAAQQCSSVQAFVVISTGDIDWVRTTGTSYFL</sequence>
<dbReference type="AlphaFoldDB" id="A0A9D4G2T9"/>